<dbReference type="Proteomes" id="UP000095412">
    <property type="component" value="Unassembled WGS sequence"/>
</dbReference>
<accession>A0A2U8RLE0</accession>
<evidence type="ECO:0000313" key="3">
    <source>
        <dbReference type="EMBL" id="SCT13796.1"/>
    </source>
</evidence>
<dbReference type="RefSeq" id="WP_069995887.1">
    <property type="nucleotide sequence ID" value="NZ_FMPG01000008.1"/>
</dbReference>
<organism evidence="3 5">
    <name type="scientific">Staphylococcus caeli</name>
    <dbReference type="NCBI Taxonomy" id="2201815"/>
    <lineage>
        <taxon>Bacteria</taxon>
        <taxon>Bacillati</taxon>
        <taxon>Bacillota</taxon>
        <taxon>Bacilli</taxon>
        <taxon>Bacillales</taxon>
        <taxon>Staphylococcaceae</taxon>
        <taxon>Staphylococcus</taxon>
    </lineage>
</organism>
<reference evidence="3 5" key="2">
    <citation type="submission" date="2016-09" db="EMBL/GenBank/DDBJ databases">
        <authorList>
            <consortium name="Pathogen Informatics"/>
        </authorList>
    </citation>
    <scope>NUCLEOTIDE SEQUENCE [LARGE SCALE GENOMIC DNA]</scope>
    <source>
        <strain evidence="3 5">82B</strain>
    </source>
</reference>
<dbReference type="OrthoDB" id="2414504at2"/>
<dbReference type="Proteomes" id="UP000095768">
    <property type="component" value="Unassembled WGS sequence"/>
</dbReference>
<evidence type="ECO:0000313" key="4">
    <source>
        <dbReference type="Proteomes" id="UP000095412"/>
    </source>
</evidence>
<reference evidence="2 4" key="1">
    <citation type="submission" date="2016-09" db="EMBL/GenBank/DDBJ databases">
        <authorList>
            <consortium name="Pathogen Informatics"/>
            <person name="Sun Q."/>
            <person name="Inoue M."/>
        </authorList>
    </citation>
    <scope>NUCLEOTIDE SEQUENCE [LARGE SCALE GENOMIC DNA]</scope>
    <source>
        <strain evidence="2 4">82C</strain>
    </source>
</reference>
<gene>
    <name evidence="3" type="ORF">SAMEA2297795_01860</name>
    <name evidence="2" type="ORF">SAMEA2297796_01731</name>
    <name evidence="1" type="ORF">SCC82B_00081</name>
</gene>
<dbReference type="EMBL" id="MH155596">
    <property type="protein sequence ID" value="AWM30221.1"/>
    <property type="molecule type" value="Genomic_DNA"/>
</dbReference>
<dbReference type="EMBL" id="FMPI01000012">
    <property type="protein sequence ID" value="SCT09251.1"/>
    <property type="molecule type" value="Genomic_DNA"/>
</dbReference>
<protein>
    <submittedName>
        <fullName evidence="3">Uncharacterized protein</fullName>
    </submittedName>
</protein>
<accession>A0A1D4NSZ9</accession>
<dbReference type="AlphaFoldDB" id="A0A1D4NSZ9"/>
<evidence type="ECO:0000313" key="5">
    <source>
        <dbReference type="Proteomes" id="UP000095768"/>
    </source>
</evidence>
<dbReference type="EMBL" id="FMPG01000008">
    <property type="protein sequence ID" value="SCT13796.1"/>
    <property type="molecule type" value="Genomic_DNA"/>
</dbReference>
<sequence>MDNSIWSDFEKFWNKKDINEKSIKYQELFNNPSSNQDFTWINKSDVLNSKSKAVNWGIPNHILGDIDNSNFIIGLFNPGTNMKKNISEKCNTVGKYIITEREFEKSLIDTLNVQSKEVFEISNYKLKDNKELCDFYYEHILSKESILSLEIKKLFEIYKMDKQLFNSITSNYNQLSSIAYYFAKYYSKVFQDKTTKPLYKNAILHFKNIFKKIELAEKIRLTNRVEYNIEELFEEALFKISVTNIELVPYRSFNKMDWNNIKELESSKLSAKAIIKKILNDKNTIVILRSISDWKKYFIEICKEENIDFENEVAPSIYKFKSQNASLSNKGFIPILGNKADALNIKSVEAVTDALRETIKLKEFEENLDTFIARYKNE</sequence>
<name>A0A1D4NSZ9_9STAP</name>
<reference evidence="1" key="3">
    <citation type="submission" date="2018-03" db="EMBL/GenBank/DDBJ databases">
        <title>A novel mecC allotype, mecC3, in a new Staphylococcus species, Staphylococcus caeli.</title>
        <authorList>
            <person name="MacFadyen A.C."/>
            <person name="Harrison E.M."/>
            <person name="Morgan F.J.E."/>
            <person name="Parkhill J."/>
            <person name="Holmes M.A."/>
            <person name="Paterson G.K."/>
        </authorList>
    </citation>
    <scope>NUCLEOTIDE SEQUENCE</scope>
    <source>
        <strain evidence="1">82B</strain>
    </source>
</reference>
<evidence type="ECO:0000313" key="2">
    <source>
        <dbReference type="EMBL" id="SCT09251.1"/>
    </source>
</evidence>
<evidence type="ECO:0000313" key="1">
    <source>
        <dbReference type="EMBL" id="AWM30221.1"/>
    </source>
</evidence>
<keyword evidence="4" id="KW-1185">Reference proteome</keyword>
<proteinExistence type="predicted"/>